<dbReference type="Proteomes" id="UP000623467">
    <property type="component" value="Unassembled WGS sequence"/>
</dbReference>
<evidence type="ECO:0000313" key="3">
    <source>
        <dbReference type="Proteomes" id="UP000623467"/>
    </source>
</evidence>
<evidence type="ECO:0000256" key="1">
    <source>
        <dbReference type="SAM" id="MobiDB-lite"/>
    </source>
</evidence>
<name>A0A8H6YS23_9AGAR</name>
<keyword evidence="3" id="KW-1185">Reference proteome</keyword>
<comment type="caution">
    <text evidence="2">The sequence shown here is derived from an EMBL/GenBank/DDBJ whole genome shotgun (WGS) entry which is preliminary data.</text>
</comment>
<feature type="region of interest" description="Disordered" evidence="1">
    <location>
        <begin position="1"/>
        <end position="125"/>
    </location>
</feature>
<feature type="compositionally biased region" description="Basic and acidic residues" evidence="1">
    <location>
        <begin position="56"/>
        <end position="67"/>
    </location>
</feature>
<reference evidence="2" key="1">
    <citation type="submission" date="2020-05" db="EMBL/GenBank/DDBJ databases">
        <title>Mycena genomes resolve the evolution of fungal bioluminescence.</title>
        <authorList>
            <person name="Tsai I.J."/>
        </authorList>
    </citation>
    <scope>NUCLEOTIDE SEQUENCE</scope>
    <source>
        <strain evidence="2">160909Yilan</strain>
    </source>
</reference>
<feature type="compositionally biased region" description="Pro residues" evidence="1">
    <location>
        <begin position="39"/>
        <end position="51"/>
    </location>
</feature>
<feature type="region of interest" description="Disordered" evidence="1">
    <location>
        <begin position="160"/>
        <end position="189"/>
    </location>
</feature>
<sequence>MESLKESGWYTNITPQSHLPLPPPQSEGILEKLGLEHPAAPPPPPPPPPAAPQHESVLEKLGLEHHPPSPPPTYSLSVVPQHESLLEKLGVEHNHSPSAPPPPPKQQGVLEKLLDHHTTPADPAAAKHEGILEKLGLEHEHGTPLPPVPPKQEGMFAKIRHDHQQPHESGPLENLKAGWVTPPPPKHEEGLLEKIGLAAPSQAPEHVGFLGHHQHDVPPPPTERLVDRVEALGHGVLAGREHPPKPKEHGLVHKLSGVFNSEEKTDEGGISGLVRKINGDHRTEEKKEGVFDKAADFVHEHVHIDESTSEKIADAVRREYQKVEHSLENYYE</sequence>
<accession>A0A8H6YS23</accession>
<feature type="compositionally biased region" description="Basic and acidic residues" evidence="1">
    <location>
        <begin position="84"/>
        <end position="95"/>
    </location>
</feature>
<gene>
    <name evidence="2" type="ORF">MSAN_01041200</name>
</gene>
<evidence type="ECO:0000313" key="2">
    <source>
        <dbReference type="EMBL" id="KAF7363832.1"/>
    </source>
</evidence>
<organism evidence="2 3">
    <name type="scientific">Mycena sanguinolenta</name>
    <dbReference type="NCBI Taxonomy" id="230812"/>
    <lineage>
        <taxon>Eukaryota</taxon>
        <taxon>Fungi</taxon>
        <taxon>Dikarya</taxon>
        <taxon>Basidiomycota</taxon>
        <taxon>Agaricomycotina</taxon>
        <taxon>Agaricomycetes</taxon>
        <taxon>Agaricomycetidae</taxon>
        <taxon>Agaricales</taxon>
        <taxon>Marasmiineae</taxon>
        <taxon>Mycenaceae</taxon>
        <taxon>Mycena</taxon>
    </lineage>
</organism>
<proteinExistence type="predicted"/>
<dbReference type="OrthoDB" id="3050608at2759"/>
<feature type="compositionally biased region" description="Basic and acidic residues" evidence="1">
    <location>
        <begin position="112"/>
        <end position="125"/>
    </location>
</feature>
<protein>
    <submittedName>
        <fullName evidence="2">Uncharacterized protein</fullName>
    </submittedName>
</protein>
<dbReference type="EMBL" id="JACAZH010000007">
    <property type="protein sequence ID" value="KAF7363832.1"/>
    <property type="molecule type" value="Genomic_DNA"/>
</dbReference>
<dbReference type="AlphaFoldDB" id="A0A8H6YS23"/>